<dbReference type="Gene3D" id="3.30.559.10">
    <property type="entry name" value="Chloramphenicol acetyltransferase-like domain"/>
    <property type="match status" value="2"/>
</dbReference>
<dbReference type="EMBL" id="JAQQWE010000005">
    <property type="protein sequence ID" value="KAK7952507.1"/>
    <property type="molecule type" value="Genomic_DNA"/>
</dbReference>
<gene>
    <name evidence="2" type="ORF">PG986_008235</name>
</gene>
<dbReference type="Proteomes" id="UP001391051">
    <property type="component" value="Unassembled WGS sequence"/>
</dbReference>
<evidence type="ECO:0000313" key="2">
    <source>
        <dbReference type="EMBL" id="KAK7952507.1"/>
    </source>
</evidence>
<dbReference type="RefSeq" id="XP_066700569.1">
    <property type="nucleotide sequence ID" value="XM_066844457.1"/>
</dbReference>
<sequence length="529" mass="59343">MGGTEVPSTPEEQLKLAHHLSDMDQSAPRDYVRRMYIFDFPDKTEQARATSALRHGLKTAFKAYPHLTGRVGPDRDLPLDLNRVTLRYGDTDATREITDDIFQTSYRKKANEYYRYLELCQMNMPVSHWKMEEFCLAPISWKSEECVPAMTLKATFLGSGGLVLCFAFHNSLVDGRSINMFIEAFAKGVRDSNAINNIKEYVQAQDLAQSCEFDIDAMEGLWDETLFPEMDFDKSIPVYPYPHSGSCRLIKFPAKVIAELRDACLAVIVKGLDDLASPYISSVDVLSALMWVSLFRARHTLFNSKDHWKTAMFTTTVDLRRKDSDGLVPPDYFGNMSMDLAVASSTIRQVVHPETTVWPEDGPPRLAPARIISIAICAYKIRQELLGIQPDNIEDRLAILMTLYGVKVGSLVDSGADVDFGIPGTPREGADGGRPRFVRKPWMTDNGMINIMPRHGGSKGDDDWVVLVCTDGSALEQLCSAGELGRWASGFVDDQDPSLWWERRFGARRLPLDEEGDDDDGEDGHVTMQ</sequence>
<dbReference type="GeneID" id="92077519"/>
<accession>A0ABR1QEW5</accession>
<dbReference type="PANTHER" id="PTHR31642">
    <property type="entry name" value="TRICHOTHECENE 3-O-ACETYLTRANSFERASE"/>
    <property type="match status" value="1"/>
</dbReference>
<evidence type="ECO:0008006" key="4">
    <source>
        <dbReference type="Google" id="ProtNLM"/>
    </source>
</evidence>
<proteinExistence type="predicted"/>
<dbReference type="PANTHER" id="PTHR31642:SF310">
    <property type="entry name" value="FATTY ALCOHOL:CAFFEOYL-COA ACYLTRANSFERASE"/>
    <property type="match status" value="1"/>
</dbReference>
<evidence type="ECO:0000256" key="1">
    <source>
        <dbReference type="ARBA" id="ARBA00022679"/>
    </source>
</evidence>
<name>A0ABR1QEW5_9PEZI</name>
<evidence type="ECO:0000313" key="3">
    <source>
        <dbReference type="Proteomes" id="UP001391051"/>
    </source>
</evidence>
<organism evidence="2 3">
    <name type="scientific">Apiospora aurea</name>
    <dbReference type="NCBI Taxonomy" id="335848"/>
    <lineage>
        <taxon>Eukaryota</taxon>
        <taxon>Fungi</taxon>
        <taxon>Dikarya</taxon>
        <taxon>Ascomycota</taxon>
        <taxon>Pezizomycotina</taxon>
        <taxon>Sordariomycetes</taxon>
        <taxon>Xylariomycetidae</taxon>
        <taxon>Amphisphaeriales</taxon>
        <taxon>Apiosporaceae</taxon>
        <taxon>Apiospora</taxon>
    </lineage>
</organism>
<dbReference type="InterPro" id="IPR050317">
    <property type="entry name" value="Plant_Fungal_Acyltransferase"/>
</dbReference>
<dbReference type="Pfam" id="PF02458">
    <property type="entry name" value="Transferase"/>
    <property type="match status" value="1"/>
</dbReference>
<comment type="caution">
    <text evidence="2">The sequence shown here is derived from an EMBL/GenBank/DDBJ whole genome shotgun (WGS) entry which is preliminary data.</text>
</comment>
<reference evidence="2 3" key="1">
    <citation type="submission" date="2023-01" db="EMBL/GenBank/DDBJ databases">
        <title>Analysis of 21 Apiospora genomes using comparative genomics revels a genus with tremendous synthesis potential of carbohydrate active enzymes and secondary metabolites.</title>
        <authorList>
            <person name="Sorensen T."/>
        </authorList>
    </citation>
    <scope>NUCLEOTIDE SEQUENCE [LARGE SCALE GENOMIC DNA]</scope>
    <source>
        <strain evidence="2 3">CBS 24483</strain>
    </source>
</reference>
<keyword evidence="1" id="KW-0808">Transferase</keyword>
<dbReference type="InterPro" id="IPR023213">
    <property type="entry name" value="CAT-like_dom_sf"/>
</dbReference>
<protein>
    <recommendedName>
        <fullName evidence="4">Trichothecene 3-O-acetyltransferase</fullName>
    </recommendedName>
</protein>
<keyword evidence="3" id="KW-1185">Reference proteome</keyword>